<gene>
    <name evidence="1" type="ORF">IEO21_09187</name>
</gene>
<name>A0A8H7TY42_9APHY</name>
<proteinExistence type="predicted"/>
<reference evidence="1" key="2">
    <citation type="journal article" name="Front. Microbiol.">
        <title>Degradative Capacity of Two Strains of Rhodonia placenta: From Phenotype to Genotype.</title>
        <authorList>
            <person name="Kolle M."/>
            <person name="Horta M.A.C."/>
            <person name="Nowrousian M."/>
            <person name="Ohm R.A."/>
            <person name="Benz J.P."/>
            <person name="Pilgard A."/>
        </authorList>
    </citation>
    <scope>NUCLEOTIDE SEQUENCE</scope>
    <source>
        <strain evidence="1">FPRL280</strain>
    </source>
</reference>
<dbReference type="AlphaFoldDB" id="A0A8H7TY42"/>
<evidence type="ECO:0000313" key="2">
    <source>
        <dbReference type="Proteomes" id="UP000639403"/>
    </source>
</evidence>
<dbReference type="Proteomes" id="UP000639403">
    <property type="component" value="Unassembled WGS sequence"/>
</dbReference>
<dbReference type="EMBL" id="JADOXO010000404">
    <property type="protein sequence ID" value="KAF9805105.1"/>
    <property type="molecule type" value="Genomic_DNA"/>
</dbReference>
<protein>
    <submittedName>
        <fullName evidence="1">Uncharacterized protein</fullName>
    </submittedName>
</protein>
<comment type="caution">
    <text evidence="1">The sequence shown here is derived from an EMBL/GenBank/DDBJ whole genome shotgun (WGS) entry which is preliminary data.</text>
</comment>
<sequence>MVIETSKRVTVTCIHTSAERTNLGRGKWWNIVLSDHTIATGILWTLSVLVDVCDPILCHALLDPWLPTEHQTFRQWRGTAHGCQWIGGLSVIARNSGAWLRQHRRVYLVAE</sequence>
<reference evidence="1" key="1">
    <citation type="submission" date="2020-11" db="EMBL/GenBank/DDBJ databases">
        <authorList>
            <person name="Koelle M."/>
            <person name="Horta M.A.C."/>
            <person name="Nowrousian M."/>
            <person name="Ohm R.A."/>
            <person name="Benz P."/>
            <person name="Pilgard A."/>
        </authorList>
    </citation>
    <scope>NUCLEOTIDE SEQUENCE</scope>
    <source>
        <strain evidence="1">FPRL280</strain>
    </source>
</reference>
<evidence type="ECO:0000313" key="1">
    <source>
        <dbReference type="EMBL" id="KAF9805105.1"/>
    </source>
</evidence>
<accession>A0A8H7TY42</accession>
<organism evidence="1 2">
    <name type="scientific">Rhodonia placenta</name>
    <dbReference type="NCBI Taxonomy" id="104341"/>
    <lineage>
        <taxon>Eukaryota</taxon>
        <taxon>Fungi</taxon>
        <taxon>Dikarya</taxon>
        <taxon>Basidiomycota</taxon>
        <taxon>Agaricomycotina</taxon>
        <taxon>Agaricomycetes</taxon>
        <taxon>Polyporales</taxon>
        <taxon>Adustoporiaceae</taxon>
        <taxon>Rhodonia</taxon>
    </lineage>
</organism>